<dbReference type="GO" id="GO:0031011">
    <property type="term" value="C:Ino80 complex"/>
    <property type="evidence" value="ECO:0007669"/>
    <property type="project" value="InterPro"/>
</dbReference>
<feature type="compositionally biased region" description="Basic and acidic residues" evidence="1">
    <location>
        <begin position="191"/>
        <end position="203"/>
    </location>
</feature>
<dbReference type="AlphaFoldDB" id="A0A6S7I3C9"/>
<feature type="compositionally biased region" description="Basic residues" evidence="1">
    <location>
        <begin position="204"/>
        <end position="214"/>
    </location>
</feature>
<evidence type="ECO:0000313" key="3">
    <source>
        <dbReference type="Proteomes" id="UP001152795"/>
    </source>
</evidence>
<dbReference type="EMBL" id="CACRXK020007810">
    <property type="protein sequence ID" value="CAB4013235.1"/>
    <property type="molecule type" value="Genomic_DNA"/>
</dbReference>
<dbReference type="PANTHER" id="PTHR21561">
    <property type="entry name" value="INO80 COMPLEX SUBUNIT B"/>
    <property type="match status" value="1"/>
</dbReference>
<feature type="region of interest" description="Disordered" evidence="1">
    <location>
        <begin position="1"/>
        <end position="120"/>
    </location>
</feature>
<dbReference type="OrthoDB" id="2021186at2759"/>
<organism evidence="2 3">
    <name type="scientific">Paramuricea clavata</name>
    <name type="common">Red gorgonian</name>
    <name type="synonym">Violescent sea-whip</name>
    <dbReference type="NCBI Taxonomy" id="317549"/>
    <lineage>
        <taxon>Eukaryota</taxon>
        <taxon>Metazoa</taxon>
        <taxon>Cnidaria</taxon>
        <taxon>Anthozoa</taxon>
        <taxon>Octocorallia</taxon>
        <taxon>Malacalcyonacea</taxon>
        <taxon>Plexauridae</taxon>
        <taxon>Paramuricea</taxon>
    </lineage>
</organism>
<dbReference type="InterPro" id="IPR029523">
    <property type="entry name" value="INO80B/Ies2"/>
</dbReference>
<dbReference type="InterPro" id="IPR006880">
    <property type="entry name" value="INO80B_C"/>
</dbReference>
<dbReference type="InterPro" id="IPR007529">
    <property type="entry name" value="Znf_HIT"/>
</dbReference>
<dbReference type="Proteomes" id="UP001152795">
    <property type="component" value="Unassembled WGS sequence"/>
</dbReference>
<keyword evidence="3" id="KW-1185">Reference proteome</keyword>
<feature type="compositionally biased region" description="Basic residues" evidence="1">
    <location>
        <begin position="24"/>
        <end position="39"/>
    </location>
</feature>
<dbReference type="Pfam" id="PF04438">
    <property type="entry name" value="zf-HIT"/>
    <property type="match status" value="1"/>
</dbReference>
<dbReference type="PANTHER" id="PTHR21561:SF12">
    <property type="entry name" value="INO80 COMPLEX SUBUNIT B"/>
    <property type="match status" value="1"/>
</dbReference>
<gene>
    <name evidence="2" type="ORF">PACLA_8A011363</name>
</gene>
<comment type="caution">
    <text evidence="2">The sequence shown here is derived from an EMBL/GenBank/DDBJ whole genome shotgun (WGS) entry which is preliminary data.</text>
</comment>
<reference evidence="2" key="1">
    <citation type="submission" date="2020-04" db="EMBL/GenBank/DDBJ databases">
        <authorList>
            <person name="Alioto T."/>
            <person name="Alioto T."/>
            <person name="Gomez Garrido J."/>
        </authorList>
    </citation>
    <scope>NUCLEOTIDE SEQUENCE</scope>
    <source>
        <strain evidence="2">A484AB</strain>
    </source>
</reference>
<dbReference type="Pfam" id="PF04795">
    <property type="entry name" value="PAPA-1"/>
    <property type="match status" value="1"/>
</dbReference>
<feature type="compositionally biased region" description="Low complexity" evidence="1">
    <location>
        <begin position="87"/>
        <end position="98"/>
    </location>
</feature>
<protein>
    <submittedName>
        <fullName evidence="2">INO80 complex subunit B</fullName>
    </submittedName>
</protein>
<dbReference type="SMART" id="SM01406">
    <property type="entry name" value="PAPA-1"/>
    <property type="match status" value="1"/>
</dbReference>
<evidence type="ECO:0000256" key="1">
    <source>
        <dbReference type="SAM" id="MobiDB-lite"/>
    </source>
</evidence>
<name>A0A6S7I3C9_PARCT</name>
<feature type="region of interest" description="Disordered" evidence="1">
    <location>
        <begin position="189"/>
        <end position="221"/>
    </location>
</feature>
<evidence type="ECO:0000313" key="2">
    <source>
        <dbReference type="EMBL" id="CAB4013235.1"/>
    </source>
</evidence>
<accession>A0A6S7I3C9</accession>
<proteinExistence type="predicted"/>
<sequence>MGKKNQITSDEDLRVDTAEGSSSPKKKHKHKHKKHKRKREVTESEGLVEVESPRKKKRKKKEKEKDEGRSLKLKIKLGGRTLATKQVPTISPVISPSSGKQVKQSSNKEEQLTDAWVDEPWQAEDEVIDVQQTKLSEDQEEEDWLDALEAGELDDFGRLKQEQDTSMMTARQRAMLGHEIQGENELMELPTARKKDENSEEAVKRRKQRAKKRKQQMEKQIEENKVQTIERLLKKQVKSRKELEKQKRIQKADVPRVTYLNNKNGISISFPVNMEVPFKKRVLESPPSRAVMCAVEGCANVKRYLCSRTKLPLCSLECYKKMQQTDSFAVGVA</sequence>
<dbReference type="CDD" id="cd23021">
    <property type="entry name" value="zf-HIT_IN80B"/>
    <property type="match status" value="1"/>
</dbReference>
<dbReference type="GO" id="GO:0006338">
    <property type="term" value="P:chromatin remodeling"/>
    <property type="evidence" value="ECO:0007669"/>
    <property type="project" value="InterPro"/>
</dbReference>